<dbReference type="KEGG" id="hmr:Hipma_1644"/>
<organism evidence="1 2">
    <name type="scientific">Hippea maritima (strain ATCC 700847 / DSM 10411 / MH2)</name>
    <dbReference type="NCBI Taxonomy" id="760142"/>
    <lineage>
        <taxon>Bacteria</taxon>
        <taxon>Pseudomonadati</taxon>
        <taxon>Campylobacterota</taxon>
        <taxon>Desulfurellia</taxon>
        <taxon>Desulfurellales</taxon>
        <taxon>Hippeaceae</taxon>
        <taxon>Hippea</taxon>
    </lineage>
</organism>
<dbReference type="STRING" id="760142.Hipma_1644"/>
<dbReference type="AlphaFoldDB" id="F2LUK4"/>
<dbReference type="RefSeq" id="WP_013682620.1">
    <property type="nucleotide sequence ID" value="NC_015318.1"/>
</dbReference>
<dbReference type="EMBL" id="CP002606">
    <property type="protein sequence ID" value="AEA34594.1"/>
    <property type="molecule type" value="Genomic_DNA"/>
</dbReference>
<dbReference type="Gene3D" id="3.40.630.30">
    <property type="match status" value="1"/>
</dbReference>
<reference evidence="1 2" key="1">
    <citation type="journal article" date="2011" name="Stand. Genomic Sci.">
        <title>Complete genome sequence of the thermophilic sulfur-reducer Hippea maritima type strain (MH(2)).</title>
        <authorList>
            <person name="Huntemann M."/>
            <person name="Lu M."/>
            <person name="Nolan M."/>
            <person name="Lapidus A."/>
            <person name="Lucas S."/>
            <person name="Hammon N."/>
            <person name="Deshpande S."/>
            <person name="Cheng J.F."/>
            <person name="Tapia R."/>
            <person name="Han C."/>
            <person name="Goodwin L."/>
            <person name="Pitluck S."/>
            <person name="Liolios K."/>
            <person name="Pagani I."/>
            <person name="Ivanova N."/>
            <person name="Ovchinikova G."/>
            <person name="Pati A."/>
            <person name="Chen A."/>
            <person name="Palaniappan K."/>
            <person name="Land M."/>
            <person name="Hauser L."/>
            <person name="Jeffries C.D."/>
            <person name="Detter J.C."/>
            <person name="Brambilla E.M."/>
            <person name="Rohde M."/>
            <person name="Spring S."/>
            <person name="Goker M."/>
            <person name="Woyke T."/>
            <person name="Bristow J."/>
            <person name="Eisen J.A."/>
            <person name="Markowitz V."/>
            <person name="Hugenholtz P."/>
            <person name="Kyrpides N.C."/>
            <person name="Klenk H.P."/>
            <person name="Mavromatis K."/>
        </authorList>
    </citation>
    <scope>NUCLEOTIDE SEQUENCE [LARGE SCALE GENOMIC DNA]</scope>
    <source>
        <strain evidence="2">ATCC 700847 / DSM 10411 / MH2</strain>
    </source>
</reference>
<proteinExistence type="predicted"/>
<name>F2LUK4_HIPMA</name>
<evidence type="ECO:0000313" key="1">
    <source>
        <dbReference type="EMBL" id="AEA34594.1"/>
    </source>
</evidence>
<evidence type="ECO:0000313" key="2">
    <source>
        <dbReference type="Proteomes" id="UP000008139"/>
    </source>
</evidence>
<protein>
    <recommendedName>
        <fullName evidence="3">Pseudaminic acid biosynthesis N-acetyl transferase</fullName>
    </recommendedName>
</protein>
<sequence length="187" mass="22170">MNLTLKNFVNLTLEEQIEVLKIRNAKYVRTKMKNSNIIKLTDHLNWINSLSQDKNKRYYAVFLNNEIIGANYVLLLNKIIGYGNIGFYFKQNTPPIISSISIVYFLEMIFNNLNINKIFSEVKTNNSMAYRFSKSLGFKVVNIKVENDEKYYLMELNRQKWERMKDTKLLKSVKKQSKDIVIKFEED</sequence>
<evidence type="ECO:0008006" key="3">
    <source>
        <dbReference type="Google" id="ProtNLM"/>
    </source>
</evidence>
<dbReference type="HOGENOM" id="CLU_1445835_0_0_7"/>
<dbReference type="Proteomes" id="UP000008139">
    <property type="component" value="Chromosome"/>
</dbReference>
<keyword evidence="2" id="KW-1185">Reference proteome</keyword>
<dbReference type="InterPro" id="IPR016181">
    <property type="entry name" value="Acyl_CoA_acyltransferase"/>
</dbReference>
<gene>
    <name evidence="1" type="ordered locus">Hipma_1644</name>
</gene>
<dbReference type="InParanoid" id="F2LUK4"/>
<dbReference type="eggNOG" id="COG1670">
    <property type="taxonomic scope" value="Bacteria"/>
</dbReference>
<dbReference type="SUPFAM" id="SSF55729">
    <property type="entry name" value="Acyl-CoA N-acyltransferases (Nat)"/>
    <property type="match status" value="1"/>
</dbReference>
<reference evidence="2" key="2">
    <citation type="submission" date="2011-03" db="EMBL/GenBank/DDBJ databases">
        <title>The complete genome of Hippea maritima DSM 10411.</title>
        <authorList>
            <consortium name="US DOE Joint Genome Institute (JGI-PGF)"/>
            <person name="Lucas S."/>
            <person name="Copeland A."/>
            <person name="Lapidus A."/>
            <person name="Bruce D."/>
            <person name="Goodwin L."/>
            <person name="Pitluck S."/>
            <person name="Peters L."/>
            <person name="Kyrpides N."/>
            <person name="Mavromatis K."/>
            <person name="Pagani I."/>
            <person name="Ivanova N."/>
            <person name="Mikhailova N."/>
            <person name="Lu M."/>
            <person name="Detter J.C."/>
            <person name="Tapia R."/>
            <person name="Han C."/>
            <person name="Land M."/>
            <person name="Hauser L."/>
            <person name="Markowitz V."/>
            <person name="Cheng J.-F."/>
            <person name="Hugenholtz P."/>
            <person name="Woyke T."/>
            <person name="Wu D."/>
            <person name="Spring S."/>
            <person name="Schroeder M."/>
            <person name="Brambilla E."/>
            <person name="Klenk H.-P."/>
            <person name="Eisen J.A."/>
        </authorList>
    </citation>
    <scope>NUCLEOTIDE SEQUENCE [LARGE SCALE GENOMIC DNA]</scope>
    <source>
        <strain evidence="2">ATCC 700847 / DSM 10411 / MH2</strain>
    </source>
</reference>
<accession>F2LUK4</accession>
<dbReference type="OrthoDB" id="5396834at2"/>
<dbReference type="Pfam" id="PF13420">
    <property type="entry name" value="Acetyltransf_4"/>
    <property type="match status" value="1"/>
</dbReference>